<dbReference type="AlphaFoldDB" id="A0AAN6MEB4"/>
<reference evidence="1" key="2">
    <citation type="submission" date="2023-05" db="EMBL/GenBank/DDBJ databases">
        <authorList>
            <consortium name="Lawrence Berkeley National Laboratory"/>
            <person name="Steindorff A."/>
            <person name="Hensen N."/>
            <person name="Bonometti L."/>
            <person name="Westerberg I."/>
            <person name="Brannstrom I.O."/>
            <person name="Guillou S."/>
            <person name="Cros-Aarteil S."/>
            <person name="Calhoun S."/>
            <person name="Haridas S."/>
            <person name="Kuo A."/>
            <person name="Mondo S."/>
            <person name="Pangilinan J."/>
            <person name="Riley R."/>
            <person name="Labutti K."/>
            <person name="Andreopoulos B."/>
            <person name="Lipzen A."/>
            <person name="Chen C."/>
            <person name="Yanf M."/>
            <person name="Daum C."/>
            <person name="Ng V."/>
            <person name="Clum A."/>
            <person name="Ohm R."/>
            <person name="Martin F."/>
            <person name="Silar P."/>
            <person name="Natvig D."/>
            <person name="Lalanne C."/>
            <person name="Gautier V."/>
            <person name="Ament-Velasquez S.L."/>
            <person name="Kruys A."/>
            <person name="Hutchinson M.I."/>
            <person name="Powell A.J."/>
            <person name="Barry K."/>
            <person name="Miller A.N."/>
            <person name="Grigoriev I.V."/>
            <person name="Debuchy R."/>
            <person name="Gladieux P."/>
            <person name="Thoren M.H."/>
            <person name="Johannesson H."/>
        </authorList>
    </citation>
    <scope>NUCLEOTIDE SEQUENCE</scope>
    <source>
        <strain evidence="1">CBS 103.79</strain>
    </source>
</reference>
<accession>A0AAN6MEB4</accession>
<reference evidence="1" key="1">
    <citation type="journal article" date="2023" name="Mol. Phylogenet. Evol.">
        <title>Genome-scale phylogeny and comparative genomics of the fungal order Sordariales.</title>
        <authorList>
            <person name="Hensen N."/>
            <person name="Bonometti L."/>
            <person name="Westerberg I."/>
            <person name="Brannstrom I.O."/>
            <person name="Guillou S."/>
            <person name="Cros-Aarteil S."/>
            <person name="Calhoun S."/>
            <person name="Haridas S."/>
            <person name="Kuo A."/>
            <person name="Mondo S."/>
            <person name="Pangilinan J."/>
            <person name="Riley R."/>
            <person name="LaButti K."/>
            <person name="Andreopoulos B."/>
            <person name="Lipzen A."/>
            <person name="Chen C."/>
            <person name="Yan M."/>
            <person name="Daum C."/>
            <person name="Ng V."/>
            <person name="Clum A."/>
            <person name="Steindorff A."/>
            <person name="Ohm R.A."/>
            <person name="Martin F."/>
            <person name="Silar P."/>
            <person name="Natvig D.O."/>
            <person name="Lalanne C."/>
            <person name="Gautier V."/>
            <person name="Ament-Velasquez S.L."/>
            <person name="Kruys A."/>
            <person name="Hutchinson M.I."/>
            <person name="Powell A.J."/>
            <person name="Barry K."/>
            <person name="Miller A.N."/>
            <person name="Grigoriev I.V."/>
            <person name="Debuchy R."/>
            <person name="Gladieux P."/>
            <person name="Hiltunen Thoren M."/>
            <person name="Johannesson H."/>
        </authorList>
    </citation>
    <scope>NUCLEOTIDE SEQUENCE</scope>
    <source>
        <strain evidence="1">CBS 103.79</strain>
    </source>
</reference>
<evidence type="ECO:0000313" key="2">
    <source>
        <dbReference type="Proteomes" id="UP001303889"/>
    </source>
</evidence>
<dbReference type="EMBL" id="MU855798">
    <property type="protein sequence ID" value="KAK3899347.1"/>
    <property type="molecule type" value="Genomic_DNA"/>
</dbReference>
<comment type="caution">
    <text evidence="1">The sequence shown here is derived from an EMBL/GenBank/DDBJ whole genome shotgun (WGS) entry which is preliminary data.</text>
</comment>
<evidence type="ECO:0000313" key="1">
    <source>
        <dbReference type="EMBL" id="KAK3899347.1"/>
    </source>
</evidence>
<dbReference type="Proteomes" id="UP001303889">
    <property type="component" value="Unassembled WGS sequence"/>
</dbReference>
<name>A0AAN6MEB4_9PEZI</name>
<protein>
    <submittedName>
        <fullName evidence="1">Uncharacterized protein</fullName>
    </submittedName>
</protein>
<organism evidence="1 2">
    <name type="scientific">Staphylotrichum tortipilum</name>
    <dbReference type="NCBI Taxonomy" id="2831512"/>
    <lineage>
        <taxon>Eukaryota</taxon>
        <taxon>Fungi</taxon>
        <taxon>Dikarya</taxon>
        <taxon>Ascomycota</taxon>
        <taxon>Pezizomycotina</taxon>
        <taxon>Sordariomycetes</taxon>
        <taxon>Sordariomycetidae</taxon>
        <taxon>Sordariales</taxon>
        <taxon>Chaetomiaceae</taxon>
        <taxon>Staphylotrichum</taxon>
    </lineage>
</organism>
<proteinExistence type="predicted"/>
<gene>
    <name evidence="1" type="ORF">C8A05DRAFT_18211</name>
</gene>
<sequence>MGRKRTAEDRRRHAEWNGYIDDEATAGVDDTPVPRNVLPYTRARCDVQVGL</sequence>
<keyword evidence="2" id="KW-1185">Reference proteome</keyword>